<name>A0AAJ1V9P2_9FLAO</name>
<feature type="region of interest" description="Disordered" evidence="1">
    <location>
        <begin position="41"/>
        <end position="63"/>
    </location>
</feature>
<gene>
    <name evidence="2" type="ORF">HX001_16810</name>
</gene>
<proteinExistence type="predicted"/>
<reference evidence="2" key="1">
    <citation type="submission" date="2020-06" db="EMBL/GenBank/DDBJ databases">
        <authorList>
            <person name="Dong N."/>
        </authorList>
    </citation>
    <scope>NUCLEOTIDE SEQUENCE</scope>
    <source>
        <strain evidence="2">R655-4</strain>
    </source>
</reference>
<dbReference type="Proteomes" id="UP001170959">
    <property type="component" value="Unassembled WGS sequence"/>
</dbReference>
<reference evidence="2" key="2">
    <citation type="journal article" date="2022" name="Sci. Total Environ.">
        <title>Prevalence, transmission, and molecular epidemiology of tet(X)-positive bacteria among humans, animals, and environmental niches in China: An epidemiological, and genomic-based study.</title>
        <authorList>
            <person name="Dong N."/>
            <person name="Zeng Y."/>
            <person name="Cai C."/>
            <person name="Sun C."/>
            <person name="Lu J."/>
            <person name="Liu C."/>
            <person name="Zhou H."/>
            <person name="Sun Q."/>
            <person name="Shu L."/>
            <person name="Wang H."/>
            <person name="Wang Y."/>
            <person name="Wang S."/>
            <person name="Wu C."/>
            <person name="Chan E.W."/>
            <person name="Chen G."/>
            <person name="Shen Z."/>
            <person name="Chen S."/>
            <person name="Zhang R."/>
        </authorList>
    </citation>
    <scope>NUCLEOTIDE SEQUENCE</scope>
    <source>
        <strain evidence="2">R655-4</strain>
    </source>
</reference>
<evidence type="ECO:0000313" key="2">
    <source>
        <dbReference type="EMBL" id="MDM1074147.1"/>
    </source>
</evidence>
<protein>
    <submittedName>
        <fullName evidence="2">Uncharacterized protein</fullName>
    </submittedName>
</protein>
<sequence length="63" mass="6952">MINPCRIPCQKSPPAIVEEIPPVIPPEATVRASEKASEFIFNPSIPDPAKEDIAPEEKPLKKF</sequence>
<feature type="compositionally biased region" description="Basic and acidic residues" evidence="1">
    <location>
        <begin position="48"/>
        <end position="63"/>
    </location>
</feature>
<evidence type="ECO:0000256" key="1">
    <source>
        <dbReference type="SAM" id="MobiDB-lite"/>
    </source>
</evidence>
<evidence type="ECO:0000313" key="3">
    <source>
        <dbReference type="Proteomes" id="UP001170959"/>
    </source>
</evidence>
<dbReference type="AlphaFoldDB" id="A0AAJ1V9P2"/>
<organism evidence="2 3">
    <name type="scientific">Empedobacter brevis</name>
    <dbReference type="NCBI Taxonomy" id="247"/>
    <lineage>
        <taxon>Bacteria</taxon>
        <taxon>Pseudomonadati</taxon>
        <taxon>Bacteroidota</taxon>
        <taxon>Flavobacteriia</taxon>
        <taxon>Flavobacteriales</taxon>
        <taxon>Weeksellaceae</taxon>
        <taxon>Empedobacter</taxon>
    </lineage>
</organism>
<dbReference type="EMBL" id="JACAGJ010000012">
    <property type="protein sequence ID" value="MDM1074147.1"/>
    <property type="molecule type" value="Genomic_DNA"/>
</dbReference>
<comment type="caution">
    <text evidence="2">The sequence shown here is derived from an EMBL/GenBank/DDBJ whole genome shotgun (WGS) entry which is preliminary data.</text>
</comment>
<dbReference type="RefSeq" id="WP_159156192.1">
    <property type="nucleotide sequence ID" value="NZ_CP013210.1"/>
</dbReference>
<accession>A0AAJ1V9P2</accession>